<name>A0ABS9GZ78_9BACL</name>
<gene>
    <name evidence="2" type="primary">ligD</name>
    <name evidence="2" type="ORF">L2716_03560</name>
</gene>
<evidence type="ECO:0000259" key="1">
    <source>
        <dbReference type="Pfam" id="PF21686"/>
    </source>
</evidence>
<protein>
    <submittedName>
        <fullName evidence="2">Non-homologous end-joining DNA ligase</fullName>
        <ecNumber evidence="2">6.5.1.1</ecNumber>
    </submittedName>
</protein>
<feature type="domain" description="DNA ligase D polymerase" evidence="1">
    <location>
        <begin position="35"/>
        <end position="282"/>
    </location>
</feature>
<dbReference type="EC" id="6.5.1.1" evidence="2"/>
<keyword evidence="3" id="KW-1185">Reference proteome</keyword>
<evidence type="ECO:0000313" key="2">
    <source>
        <dbReference type="EMBL" id="MCF6136793.1"/>
    </source>
</evidence>
<dbReference type="NCBIfam" id="TIGR02778">
    <property type="entry name" value="ligD_pol"/>
    <property type="match status" value="1"/>
</dbReference>
<comment type="caution">
    <text evidence="2">The sequence shown here is derived from an EMBL/GenBank/DDBJ whole genome shotgun (WGS) entry which is preliminary data.</text>
</comment>
<dbReference type="RefSeq" id="WP_236331848.1">
    <property type="nucleotide sequence ID" value="NZ_JAKIJS010000001.1"/>
</dbReference>
<reference evidence="2 3" key="1">
    <citation type="submission" date="2022-01" db="EMBL/GenBank/DDBJ databases">
        <title>Alkalihalobacillus sp. EGI L200015, a novel bacterium isolated from a salt lake sediment.</title>
        <authorList>
            <person name="Gao L."/>
            <person name="Fang B.-Z."/>
            <person name="Li W.-J."/>
        </authorList>
    </citation>
    <scope>NUCLEOTIDE SEQUENCE [LARGE SCALE GENOMIC DNA]</scope>
    <source>
        <strain evidence="2 3">KCTC 12718</strain>
    </source>
</reference>
<dbReference type="Pfam" id="PF21686">
    <property type="entry name" value="LigD_Prim-Pol"/>
    <property type="match status" value="1"/>
</dbReference>
<dbReference type="PANTHER" id="PTHR42705:SF2">
    <property type="entry name" value="BIFUNCTIONAL NON-HOMOLOGOUS END JOINING PROTEIN LIGD"/>
    <property type="match status" value="1"/>
</dbReference>
<keyword evidence="2" id="KW-0436">Ligase</keyword>
<dbReference type="GO" id="GO:0003910">
    <property type="term" value="F:DNA ligase (ATP) activity"/>
    <property type="evidence" value="ECO:0007669"/>
    <property type="project" value="UniProtKB-EC"/>
</dbReference>
<organism evidence="2 3">
    <name type="scientific">Pseudalkalibacillus berkeleyi</name>
    <dbReference type="NCBI Taxonomy" id="1069813"/>
    <lineage>
        <taxon>Bacteria</taxon>
        <taxon>Bacillati</taxon>
        <taxon>Bacillota</taxon>
        <taxon>Bacilli</taxon>
        <taxon>Bacillales</taxon>
        <taxon>Fictibacillaceae</taxon>
        <taxon>Pseudalkalibacillus</taxon>
    </lineage>
</organism>
<evidence type="ECO:0000313" key="3">
    <source>
        <dbReference type="Proteomes" id="UP001649381"/>
    </source>
</evidence>
<dbReference type="InterPro" id="IPR052171">
    <property type="entry name" value="NHEJ_LigD"/>
</dbReference>
<accession>A0ABS9GZ78</accession>
<dbReference type="InterPro" id="IPR014145">
    <property type="entry name" value="LigD_pol_dom"/>
</dbReference>
<dbReference type="PANTHER" id="PTHR42705">
    <property type="entry name" value="BIFUNCTIONAL NON-HOMOLOGOUS END JOINING PROTEIN LIGD"/>
    <property type="match status" value="1"/>
</dbReference>
<dbReference type="Gene3D" id="3.90.920.10">
    <property type="entry name" value="DNA primase, PRIM domain"/>
    <property type="match status" value="1"/>
</dbReference>
<proteinExistence type="predicted"/>
<dbReference type="EMBL" id="JAKIJS010000001">
    <property type="protein sequence ID" value="MCF6136793.1"/>
    <property type="molecule type" value="Genomic_DNA"/>
</dbReference>
<sequence length="304" mass="35251">MGSTSNANGQLNINGHTIQVTSLDKLLYPEKDINKQAYLHYLIEVHKRMLPFLNNRYLTVKRYPHGMYDDYFYQKNCPDYAPDFIQTKVHEKINYIVCNDLETLIWLGNQLSLEFHIPFNKMGSSSPSEIVFDLDPPSRDHFALAVQAGLEIKKILDRFDLTGFIKTSGNKGLQIYIPIPEDQFVYEETRVFTKFIADYLVTQFPDNFTIERLKENRGSKCYIDFLQHAEGKTIIAPYSLRGNDDALVATPLYWDEVDERLKPEMFSISDVLKRIKTKGCPFSEMDSIRSTQPLRRILDGLLNQ</sequence>
<dbReference type="Proteomes" id="UP001649381">
    <property type="component" value="Unassembled WGS sequence"/>
</dbReference>